<dbReference type="EMBL" id="AFXA01000011">
    <property type="protein sequence ID" value="EGV00057.1"/>
    <property type="molecule type" value="Genomic_DNA"/>
</dbReference>
<dbReference type="Proteomes" id="UP000004978">
    <property type="component" value="Unassembled WGS sequence"/>
</dbReference>
<evidence type="ECO:0000313" key="3">
    <source>
        <dbReference type="Proteomes" id="UP000004978"/>
    </source>
</evidence>
<evidence type="ECO:0000313" key="2">
    <source>
        <dbReference type="EMBL" id="EGV00057.1"/>
    </source>
</evidence>
<keyword evidence="1" id="KW-0812">Transmembrane</keyword>
<evidence type="ECO:0000256" key="1">
    <source>
        <dbReference type="SAM" id="Phobius"/>
    </source>
</evidence>
<keyword evidence="1" id="KW-0472">Membrane</keyword>
<comment type="caution">
    <text evidence="2">The sequence shown here is derived from an EMBL/GenBank/DDBJ whole genome shotgun (WGS) entry which is preliminary data.</text>
</comment>
<sequence>MSNIDRDPILCQERIEKRRQLLIQLHQENLIELENPALVEIEEENYGTCQEANCLLKENVINKKEYNFKQKIKWAWIIVSITIIICLFLLAFYIGRLGA</sequence>
<reference evidence="2 3" key="1">
    <citation type="journal article" date="2013" name="Genome Announc.">
        <title>Genome Sequence of Mycoplasma columbinum Strain SF7.</title>
        <authorList>
            <person name="Guo Z."/>
            <person name="Xu X."/>
            <person name="Zheng Q."/>
            <person name="Li T."/>
            <person name="Kuang S."/>
            <person name="Zhang Z."/>
            <person name="Chen Y."/>
            <person name="Lu X."/>
            <person name="Zhou R."/>
            <person name="Bi D."/>
            <person name="Jin H."/>
        </authorList>
    </citation>
    <scope>NUCLEOTIDE SEQUENCE [LARGE SCALE GENOMIC DNA]</scope>
    <source>
        <strain evidence="2 3">SF7</strain>
    </source>
</reference>
<feature type="transmembrane region" description="Helical" evidence="1">
    <location>
        <begin position="74"/>
        <end position="94"/>
    </location>
</feature>
<protein>
    <submittedName>
        <fullName evidence="2">Uncharacterized protein</fullName>
    </submittedName>
</protein>
<keyword evidence="1" id="KW-1133">Transmembrane helix</keyword>
<gene>
    <name evidence="2" type="ORF">MCSF7_01316</name>
</gene>
<name>F9UK52_9BACT</name>
<dbReference type="AlphaFoldDB" id="F9UK52"/>
<dbReference type="eggNOG" id="ENOG5030N3M">
    <property type="taxonomic scope" value="Bacteria"/>
</dbReference>
<organism evidence="2 3">
    <name type="scientific">Mycoplasmopsis columbina SF7</name>
    <dbReference type="NCBI Taxonomy" id="1037410"/>
    <lineage>
        <taxon>Bacteria</taxon>
        <taxon>Bacillati</taxon>
        <taxon>Mycoplasmatota</taxon>
        <taxon>Mycoplasmoidales</taxon>
        <taxon>Metamycoplasmataceae</taxon>
        <taxon>Mycoplasmopsis</taxon>
    </lineage>
</organism>
<accession>F9UK52</accession>
<keyword evidence="3" id="KW-1185">Reference proteome</keyword>
<dbReference type="RefSeq" id="WP_006608670.1">
    <property type="nucleotide sequence ID" value="NZ_AFXA01000011.1"/>
</dbReference>
<dbReference type="STRING" id="1037410.MCSF7_01316"/>
<proteinExistence type="predicted"/>